<dbReference type="InterPro" id="IPR020612">
    <property type="entry name" value="Methylthiotransferase_CS"/>
</dbReference>
<dbReference type="STRING" id="1968527.B5M47_00935"/>
<evidence type="ECO:0000259" key="9">
    <source>
        <dbReference type="PROSITE" id="PS51918"/>
    </source>
</evidence>
<dbReference type="Proteomes" id="UP000192520">
    <property type="component" value="Unassembled WGS sequence"/>
</dbReference>
<dbReference type="Gene3D" id="3.80.30.20">
    <property type="entry name" value="tm_1862 like domain"/>
    <property type="match status" value="1"/>
</dbReference>
<dbReference type="PANTHER" id="PTHR43020">
    <property type="entry name" value="CDK5 REGULATORY SUBUNIT-ASSOCIATED PROTEIN 1"/>
    <property type="match status" value="1"/>
</dbReference>
<keyword evidence="2" id="KW-0004">4Fe-4S</keyword>
<keyword evidence="5" id="KW-0479">Metal-binding</keyword>
<keyword evidence="7" id="KW-0411">Iron-sulfur</keyword>
<dbReference type="Pfam" id="PF04055">
    <property type="entry name" value="Radical_SAM"/>
    <property type="match status" value="1"/>
</dbReference>
<evidence type="ECO:0000259" key="8">
    <source>
        <dbReference type="PROSITE" id="PS51449"/>
    </source>
</evidence>
<dbReference type="InterPro" id="IPR007197">
    <property type="entry name" value="rSAM"/>
</dbReference>
<dbReference type="PROSITE" id="PS51918">
    <property type="entry name" value="RADICAL_SAM"/>
    <property type="match status" value="1"/>
</dbReference>
<organism evidence="10 11">
    <name type="scientific">candidate division CPR3 bacterium 4484_211</name>
    <dbReference type="NCBI Taxonomy" id="1968527"/>
    <lineage>
        <taxon>Bacteria</taxon>
        <taxon>Bacteria division CPR3</taxon>
    </lineage>
</organism>
<feature type="domain" description="MTTase N-terminal" evidence="8">
    <location>
        <begin position="1"/>
        <end position="128"/>
    </location>
</feature>
<dbReference type="PROSITE" id="PS01278">
    <property type="entry name" value="MTTASE_RADICAL"/>
    <property type="match status" value="1"/>
</dbReference>
<dbReference type="InterPro" id="IPR013848">
    <property type="entry name" value="Methylthiotransferase_N"/>
</dbReference>
<dbReference type="InterPro" id="IPR038135">
    <property type="entry name" value="Methylthiotransferase_N_sf"/>
</dbReference>
<dbReference type="Gene3D" id="3.40.50.12160">
    <property type="entry name" value="Methylthiotransferase, N-terminal domain"/>
    <property type="match status" value="1"/>
</dbReference>
<dbReference type="InterPro" id="IPR023404">
    <property type="entry name" value="rSAM_horseshoe"/>
</dbReference>
<name>A0A1W9NZH6_UNCC3</name>
<evidence type="ECO:0000256" key="6">
    <source>
        <dbReference type="ARBA" id="ARBA00023004"/>
    </source>
</evidence>
<reference evidence="11" key="1">
    <citation type="submission" date="2017-03" db="EMBL/GenBank/DDBJ databases">
        <title>Novel pathways for hydrocarbon cycling and metabolic interdependencies in hydrothermal sediment communities.</title>
        <authorList>
            <person name="Dombrowski N."/>
            <person name="Seitz K."/>
            <person name="Teske A."/>
            <person name="Baker B."/>
        </authorList>
    </citation>
    <scope>NUCLEOTIDE SEQUENCE [LARGE SCALE GENOMIC DNA]</scope>
</reference>
<feature type="domain" description="Radical SAM core" evidence="9">
    <location>
        <begin position="122"/>
        <end position="398"/>
    </location>
</feature>
<protein>
    <submittedName>
        <fullName evidence="10">Uncharacterized protein</fullName>
    </submittedName>
</protein>
<comment type="caution">
    <text evidence="10">The sequence shown here is derived from an EMBL/GenBank/DDBJ whole genome shotgun (WGS) entry which is preliminary data.</text>
</comment>
<dbReference type="InterPro" id="IPR006638">
    <property type="entry name" value="Elp3/MiaA/NifB-like_rSAM"/>
</dbReference>
<keyword evidence="4" id="KW-0949">S-adenosyl-L-methionine</keyword>
<dbReference type="GO" id="GO:0051539">
    <property type="term" value="F:4 iron, 4 sulfur cluster binding"/>
    <property type="evidence" value="ECO:0007669"/>
    <property type="project" value="UniProtKB-KW"/>
</dbReference>
<sequence length="398" mass="45926">MRYFIKTFGCQMNMADSERLAAMLEGRGLKRAENIRDADYIVINTCMVRQSAENRIYGLVNNLGRQRAAMKKPQKIVLTGCLVGVALGDRTGKMLKLFKKRMPAVDEFLPIQEVGFDYVPKRSHRRHAWVPISNGCNNFCSYCVVPYARGREISRPFADIFRECRILKKQGYQEVTLLGQNVNSYGNDLMKDPKFQAPNSKQIQDTNDQDPKHKESCKHLNLDCLELVGNYDLGFEISHVFTLFPYLLKAVAELGFERVNFISSNPWDFSEELIEVIAGNANISRQIHLPVQSGDNQILKRMNRPYTREEYVKLIERIRQRIPGVCFSTDIIVGFPGETEQAFQNTVNLCQQVGFKKAYIAMYSPRPLTAASRLYKDDVPHLEKRRRWRVLEQLINRK</sequence>
<dbReference type="GO" id="GO:0046872">
    <property type="term" value="F:metal ion binding"/>
    <property type="evidence" value="ECO:0007669"/>
    <property type="project" value="UniProtKB-KW"/>
</dbReference>
<dbReference type="SFLD" id="SFLDG01061">
    <property type="entry name" value="methylthiotransferase"/>
    <property type="match status" value="1"/>
</dbReference>
<dbReference type="InterPro" id="IPR058240">
    <property type="entry name" value="rSAM_sf"/>
</dbReference>
<gene>
    <name evidence="10" type="ORF">B5M47_00935</name>
</gene>
<dbReference type="PROSITE" id="PS51449">
    <property type="entry name" value="MTTASE_N"/>
    <property type="match status" value="1"/>
</dbReference>
<proteinExistence type="predicted"/>
<dbReference type="AlphaFoldDB" id="A0A1W9NZH6"/>
<dbReference type="PANTHER" id="PTHR43020:SF2">
    <property type="entry name" value="MITOCHONDRIAL TRNA METHYLTHIOTRANSFERASE CDK5RAP1"/>
    <property type="match status" value="1"/>
</dbReference>
<dbReference type="EMBL" id="MZGJ01000004">
    <property type="protein sequence ID" value="OQX51402.1"/>
    <property type="molecule type" value="Genomic_DNA"/>
</dbReference>
<evidence type="ECO:0000313" key="11">
    <source>
        <dbReference type="Proteomes" id="UP000192520"/>
    </source>
</evidence>
<evidence type="ECO:0000256" key="5">
    <source>
        <dbReference type="ARBA" id="ARBA00022723"/>
    </source>
</evidence>
<evidence type="ECO:0000256" key="7">
    <source>
        <dbReference type="ARBA" id="ARBA00023014"/>
    </source>
</evidence>
<accession>A0A1W9NZH6</accession>
<comment type="cofactor">
    <cofactor evidence="1">
        <name>[4Fe-4S] cluster</name>
        <dbReference type="ChEBI" id="CHEBI:49883"/>
    </cofactor>
</comment>
<dbReference type="FunFam" id="3.40.50.12160:FF:000003">
    <property type="entry name" value="CDK5 regulatory subunit-associated protein 1"/>
    <property type="match status" value="1"/>
</dbReference>
<keyword evidence="3" id="KW-0808">Transferase</keyword>
<dbReference type="InterPro" id="IPR005839">
    <property type="entry name" value="Methylthiotransferase"/>
</dbReference>
<evidence type="ECO:0000256" key="3">
    <source>
        <dbReference type="ARBA" id="ARBA00022679"/>
    </source>
</evidence>
<dbReference type="SMART" id="SM00729">
    <property type="entry name" value="Elp3"/>
    <property type="match status" value="1"/>
</dbReference>
<dbReference type="GO" id="GO:0005829">
    <property type="term" value="C:cytosol"/>
    <property type="evidence" value="ECO:0007669"/>
    <property type="project" value="TreeGrafter"/>
</dbReference>
<evidence type="ECO:0000256" key="1">
    <source>
        <dbReference type="ARBA" id="ARBA00001966"/>
    </source>
</evidence>
<dbReference type="GO" id="GO:0035597">
    <property type="term" value="F:tRNA-2-methylthio-N(6)-dimethylallyladenosine(37) synthase activity"/>
    <property type="evidence" value="ECO:0007669"/>
    <property type="project" value="TreeGrafter"/>
</dbReference>
<evidence type="ECO:0000256" key="2">
    <source>
        <dbReference type="ARBA" id="ARBA00022485"/>
    </source>
</evidence>
<keyword evidence="6" id="KW-0408">Iron</keyword>
<dbReference type="SUPFAM" id="SSF102114">
    <property type="entry name" value="Radical SAM enzymes"/>
    <property type="match status" value="1"/>
</dbReference>
<dbReference type="SFLD" id="SFLDS00029">
    <property type="entry name" value="Radical_SAM"/>
    <property type="match status" value="1"/>
</dbReference>
<evidence type="ECO:0000313" key="10">
    <source>
        <dbReference type="EMBL" id="OQX51402.1"/>
    </source>
</evidence>
<evidence type="ECO:0000256" key="4">
    <source>
        <dbReference type="ARBA" id="ARBA00022691"/>
    </source>
</evidence>
<dbReference type="Pfam" id="PF00919">
    <property type="entry name" value="UPF0004"/>
    <property type="match status" value="1"/>
</dbReference>